<sequence length="91" mass="10181">MSRLTIGLITEARKAFPYNEQIAVVDYNGLSVLIAALDRECKRHRPTADEILETTSSTLPLLKERAKKLKTAEDLYQRARSLSPPPVLSLS</sequence>
<proteinExistence type="predicted"/>
<evidence type="ECO:0000313" key="2">
    <source>
        <dbReference type="Proteomes" id="UP000230078"/>
    </source>
</evidence>
<dbReference type="Proteomes" id="UP000230078">
    <property type="component" value="Unassembled WGS sequence"/>
</dbReference>
<dbReference type="EMBL" id="PFPI01000010">
    <property type="protein sequence ID" value="PIZ93856.1"/>
    <property type="molecule type" value="Genomic_DNA"/>
</dbReference>
<protein>
    <submittedName>
        <fullName evidence="1">Uncharacterized protein</fullName>
    </submittedName>
</protein>
<reference evidence="2" key="1">
    <citation type="submission" date="2017-09" db="EMBL/GenBank/DDBJ databases">
        <title>Depth-based differentiation of microbial function through sediment-hosted aquifers and enrichment of novel symbionts in the deep terrestrial subsurface.</title>
        <authorList>
            <person name="Probst A.J."/>
            <person name="Ladd B."/>
            <person name="Jarett J.K."/>
            <person name="Geller-Mcgrath D.E."/>
            <person name="Sieber C.M.K."/>
            <person name="Emerson J.B."/>
            <person name="Anantharaman K."/>
            <person name="Thomas B.C."/>
            <person name="Malmstrom R."/>
            <person name="Stieglmeier M."/>
            <person name="Klingl A."/>
            <person name="Woyke T."/>
            <person name="Ryan C.M."/>
            <person name="Banfield J.F."/>
        </authorList>
    </citation>
    <scope>NUCLEOTIDE SEQUENCE [LARGE SCALE GENOMIC DNA]</scope>
</reference>
<evidence type="ECO:0000313" key="1">
    <source>
        <dbReference type="EMBL" id="PIZ93856.1"/>
    </source>
</evidence>
<organism evidence="1 2">
    <name type="scientific">Candidatus Magasanikbacteria bacterium CG_4_10_14_0_2_um_filter_41_31</name>
    <dbReference type="NCBI Taxonomy" id="1974639"/>
    <lineage>
        <taxon>Bacteria</taxon>
        <taxon>Candidatus Magasanikiibacteriota</taxon>
    </lineage>
</organism>
<gene>
    <name evidence="1" type="ORF">COX83_00825</name>
</gene>
<name>A0A2M7V5G8_9BACT</name>
<dbReference type="AlphaFoldDB" id="A0A2M7V5G8"/>
<comment type="caution">
    <text evidence="1">The sequence shown here is derived from an EMBL/GenBank/DDBJ whole genome shotgun (WGS) entry which is preliminary data.</text>
</comment>
<accession>A0A2M7V5G8</accession>